<evidence type="ECO:0000256" key="5">
    <source>
        <dbReference type="ARBA" id="ARBA00022723"/>
    </source>
</evidence>
<reference evidence="15" key="1">
    <citation type="journal article" date="2019" name="Int. J. Syst. Evol. Microbiol.">
        <title>The Global Catalogue of Microorganisms (GCM) 10K type strain sequencing project: providing services to taxonomists for standard genome sequencing and annotation.</title>
        <authorList>
            <consortium name="The Broad Institute Genomics Platform"/>
            <consortium name="The Broad Institute Genome Sequencing Center for Infectious Disease"/>
            <person name="Wu L."/>
            <person name="Ma J."/>
        </authorList>
    </citation>
    <scope>NUCLEOTIDE SEQUENCE [LARGE SCALE GENOMIC DNA]</scope>
    <source>
        <strain evidence="15">TISTR 2562</strain>
    </source>
</reference>
<feature type="transmembrane region" description="Helical" evidence="13">
    <location>
        <begin position="228"/>
        <end position="251"/>
    </location>
</feature>
<name>A0ABW5U047_9RHOB</name>
<keyword evidence="5 13" id="KW-0479">Metal-binding</keyword>
<keyword evidence="6 13" id="KW-1133">Transmembrane helix</keyword>
<evidence type="ECO:0000256" key="3">
    <source>
        <dbReference type="ARBA" id="ARBA00022475"/>
    </source>
</evidence>
<evidence type="ECO:0000256" key="12">
    <source>
        <dbReference type="ARBA" id="ARBA00048044"/>
    </source>
</evidence>
<dbReference type="Pfam" id="PF02628">
    <property type="entry name" value="COX15-CtaA"/>
    <property type="match status" value="1"/>
</dbReference>
<dbReference type="EC" id="1.17.99.9" evidence="13"/>
<proteinExistence type="inferred from homology"/>
<dbReference type="NCBIfam" id="NF045570">
    <property type="entry name" value="HemSynCtaAAlphapr"/>
    <property type="match status" value="1"/>
</dbReference>
<comment type="similarity">
    <text evidence="13">Belongs to the COX15/CtaA family. Type 2 subfamily.</text>
</comment>
<comment type="subcellular location">
    <subcellularLocation>
        <location evidence="13">Cell membrane</location>
        <topology evidence="13">Multi-pass membrane protein</topology>
    </subcellularLocation>
    <subcellularLocation>
        <location evidence="2">Membrane</location>
        <topology evidence="2">Multi-pass membrane protein</topology>
    </subcellularLocation>
</comment>
<dbReference type="RefSeq" id="WP_386372784.1">
    <property type="nucleotide sequence ID" value="NZ_JBHUMP010000004.1"/>
</dbReference>
<evidence type="ECO:0000256" key="11">
    <source>
        <dbReference type="ARBA" id="ARBA00044501"/>
    </source>
</evidence>
<feature type="transmembrane region" description="Helical" evidence="13">
    <location>
        <begin position="122"/>
        <end position="140"/>
    </location>
</feature>
<protein>
    <recommendedName>
        <fullName evidence="13">Heme A synthase</fullName>
        <shortName evidence="13">HAS</shortName>
        <ecNumber evidence="13">1.17.99.9</ecNumber>
    </recommendedName>
    <alternativeName>
        <fullName evidence="13">Cytochrome aa3-controlling protein</fullName>
    </alternativeName>
</protein>
<dbReference type="HAMAP" id="MF_01665">
    <property type="entry name" value="HemeA_synth_type2"/>
    <property type="match status" value="1"/>
</dbReference>
<evidence type="ECO:0000256" key="7">
    <source>
        <dbReference type="ARBA" id="ARBA00023002"/>
    </source>
</evidence>
<evidence type="ECO:0000256" key="9">
    <source>
        <dbReference type="ARBA" id="ARBA00023133"/>
    </source>
</evidence>
<evidence type="ECO:0000256" key="10">
    <source>
        <dbReference type="ARBA" id="ARBA00023136"/>
    </source>
</evidence>
<evidence type="ECO:0000256" key="2">
    <source>
        <dbReference type="ARBA" id="ARBA00004141"/>
    </source>
</evidence>
<gene>
    <name evidence="13 14" type="primary">ctaA</name>
    <name evidence="14" type="ORF">ACFSUD_06925</name>
</gene>
<dbReference type="Proteomes" id="UP001597474">
    <property type="component" value="Unassembled WGS sequence"/>
</dbReference>
<evidence type="ECO:0000256" key="6">
    <source>
        <dbReference type="ARBA" id="ARBA00022989"/>
    </source>
</evidence>
<dbReference type="GO" id="GO:0120547">
    <property type="term" value="F:heme A synthase activity"/>
    <property type="evidence" value="ECO:0007669"/>
    <property type="project" value="UniProtKB-EC"/>
</dbReference>
<comment type="function">
    <text evidence="13">Catalyzes the conversion of heme O to heme A by two successive hydroxylations of the methyl group at C8. The first hydroxylation forms heme I, the second hydroxylation results in an unstable dihydroxymethyl group, which spontaneously dehydrates, resulting in the formyl group of heme A.</text>
</comment>
<keyword evidence="3 13" id="KW-1003">Cell membrane</keyword>
<evidence type="ECO:0000256" key="1">
    <source>
        <dbReference type="ARBA" id="ARBA00001970"/>
    </source>
</evidence>
<keyword evidence="4 13" id="KW-0812">Transmembrane</keyword>
<evidence type="ECO:0000256" key="4">
    <source>
        <dbReference type="ARBA" id="ARBA00022692"/>
    </source>
</evidence>
<keyword evidence="15" id="KW-1185">Reference proteome</keyword>
<feature type="binding site" description="axial binding residue" evidence="13">
    <location>
        <position position="293"/>
    </location>
    <ligand>
        <name>heme</name>
        <dbReference type="ChEBI" id="CHEBI:30413"/>
    </ligand>
    <ligandPart>
        <name>Fe</name>
        <dbReference type="ChEBI" id="CHEBI:18248"/>
    </ligandPart>
</feature>
<organism evidence="14 15">
    <name type="scientific">Sulfitobacter aestuarii</name>
    <dbReference type="NCBI Taxonomy" id="2161676"/>
    <lineage>
        <taxon>Bacteria</taxon>
        <taxon>Pseudomonadati</taxon>
        <taxon>Pseudomonadota</taxon>
        <taxon>Alphaproteobacteria</taxon>
        <taxon>Rhodobacterales</taxon>
        <taxon>Roseobacteraceae</taxon>
        <taxon>Sulfitobacter</taxon>
    </lineage>
</organism>
<evidence type="ECO:0000313" key="15">
    <source>
        <dbReference type="Proteomes" id="UP001597474"/>
    </source>
</evidence>
<comment type="caution">
    <text evidence="14">The sequence shown here is derived from an EMBL/GenBank/DDBJ whole genome shotgun (WGS) entry which is preliminary data.</text>
</comment>
<feature type="transmembrane region" description="Helical" evidence="13">
    <location>
        <begin position="152"/>
        <end position="170"/>
    </location>
</feature>
<comment type="catalytic activity">
    <reaction evidence="12">
        <text>Fe(II)-heme o + 2 A + H2O = Fe(II)-heme a + 2 AH2</text>
        <dbReference type="Rhea" id="RHEA:63388"/>
        <dbReference type="ChEBI" id="CHEBI:13193"/>
        <dbReference type="ChEBI" id="CHEBI:15377"/>
        <dbReference type="ChEBI" id="CHEBI:17499"/>
        <dbReference type="ChEBI" id="CHEBI:60530"/>
        <dbReference type="ChEBI" id="CHEBI:61715"/>
        <dbReference type="EC" id="1.17.99.9"/>
    </reaction>
    <physiologicalReaction direction="left-to-right" evidence="12">
        <dbReference type="Rhea" id="RHEA:63389"/>
    </physiologicalReaction>
</comment>
<feature type="transmembrane region" description="Helical" evidence="13">
    <location>
        <begin position="351"/>
        <end position="370"/>
    </location>
</feature>
<keyword evidence="8 13" id="KW-0408">Iron</keyword>
<evidence type="ECO:0000256" key="13">
    <source>
        <dbReference type="HAMAP-Rule" id="MF_01665"/>
    </source>
</evidence>
<evidence type="ECO:0000256" key="8">
    <source>
        <dbReference type="ARBA" id="ARBA00023004"/>
    </source>
</evidence>
<comment type="pathway">
    <text evidence="11 13">Porphyrin-containing compound metabolism; heme A biosynthesis; heme A from heme O: step 1/1.</text>
</comment>
<dbReference type="PANTHER" id="PTHR23289:SF2">
    <property type="entry name" value="CYTOCHROME C OXIDASE ASSEMBLY PROTEIN COX15 HOMOLOG"/>
    <property type="match status" value="1"/>
</dbReference>
<comment type="subunit">
    <text evidence="13">Interacts with CtaB.</text>
</comment>
<dbReference type="InterPro" id="IPR003780">
    <property type="entry name" value="COX15/CtaA_fam"/>
</dbReference>
<keyword evidence="9 13" id="KW-0350">Heme biosynthesis</keyword>
<accession>A0ABW5U047</accession>
<sequence>MAEKRKLFEEVGEAQPARPVAQTGTIDRGRGGARGAIRVWLFLLFALVFVMIAVGGATRLTDSGLSITEWKPVTGALPPMNEANWQSEFAKYQEIDQFQEMHSWMQLADFKRIYWWEWGHRQLGRVIGIVWALGFLWFLIRRQIPAGWHRRLLLLGALGGAQGAIGWWMVSSGVTSGARVTHVASYRLATHLGLAFVILGVITWYAMLLGRSERDLMQARRAKERKQYGLATGLLHLAFLQILIGALVAGIDAGRYFVDWPLMQGQFFPPDAFEIEPLWRNFFENPGLVQFMHRMVGYLLFAFGIVVWLRGRRSVHPQTRFAFNAAFVALALQVVLGIATVLYAAPVHIALTHQALAVVFFVLILRARFLSAYPIPASLRGKLA</sequence>
<dbReference type="InterPro" id="IPR054616">
    <property type="entry name" value="HemA_synt_rhodobact"/>
</dbReference>
<feature type="transmembrane region" description="Helical" evidence="13">
    <location>
        <begin position="291"/>
        <end position="309"/>
    </location>
</feature>
<keyword evidence="7 13" id="KW-0560">Oxidoreductase</keyword>
<feature type="binding site" description="axial binding residue" evidence="13">
    <location>
        <position position="353"/>
    </location>
    <ligand>
        <name>heme</name>
        <dbReference type="ChEBI" id="CHEBI:30413"/>
    </ligand>
    <ligandPart>
        <name>Fe</name>
        <dbReference type="ChEBI" id="CHEBI:18248"/>
    </ligandPart>
</feature>
<dbReference type="PANTHER" id="PTHR23289">
    <property type="entry name" value="CYTOCHROME C OXIDASE ASSEMBLY PROTEIN COX15"/>
    <property type="match status" value="1"/>
</dbReference>
<feature type="transmembrane region" description="Helical" evidence="13">
    <location>
        <begin position="37"/>
        <end position="57"/>
    </location>
</feature>
<evidence type="ECO:0000313" key="14">
    <source>
        <dbReference type="EMBL" id="MFD2739292.1"/>
    </source>
</evidence>
<comment type="cofactor">
    <cofactor evidence="1 13">
        <name>heme b</name>
        <dbReference type="ChEBI" id="CHEBI:60344"/>
    </cofactor>
</comment>
<dbReference type="EMBL" id="JBHUMP010000004">
    <property type="protein sequence ID" value="MFD2739292.1"/>
    <property type="molecule type" value="Genomic_DNA"/>
</dbReference>
<feature type="transmembrane region" description="Helical" evidence="13">
    <location>
        <begin position="321"/>
        <end position="345"/>
    </location>
</feature>
<keyword evidence="10 13" id="KW-0472">Membrane</keyword>
<dbReference type="InterPro" id="IPR023754">
    <property type="entry name" value="HemeA_Synthase_type2"/>
</dbReference>
<feature type="transmembrane region" description="Helical" evidence="13">
    <location>
        <begin position="190"/>
        <end position="208"/>
    </location>
</feature>